<name>A0AAV4NIG0_9ARAC</name>
<evidence type="ECO:0000313" key="1">
    <source>
        <dbReference type="EMBL" id="GIX83516.1"/>
    </source>
</evidence>
<gene>
    <name evidence="1" type="primary">R1A1-elementORF2_98</name>
    <name evidence="1" type="ORF">CDAR_83561</name>
</gene>
<keyword evidence="1" id="KW-0695">RNA-directed DNA polymerase</keyword>
<accession>A0AAV4NIG0</accession>
<keyword evidence="1" id="KW-0548">Nucleotidyltransferase</keyword>
<proteinExistence type="predicted"/>
<dbReference type="AlphaFoldDB" id="A0AAV4NIG0"/>
<dbReference type="PANTHER" id="PTHR33332">
    <property type="entry name" value="REVERSE TRANSCRIPTASE DOMAIN-CONTAINING PROTEIN"/>
    <property type="match status" value="1"/>
</dbReference>
<dbReference type="EMBL" id="BPLQ01001630">
    <property type="protein sequence ID" value="GIX83516.1"/>
    <property type="molecule type" value="Genomic_DNA"/>
</dbReference>
<evidence type="ECO:0000313" key="2">
    <source>
        <dbReference type="Proteomes" id="UP001054837"/>
    </source>
</evidence>
<organism evidence="1 2">
    <name type="scientific">Caerostris darwini</name>
    <dbReference type="NCBI Taxonomy" id="1538125"/>
    <lineage>
        <taxon>Eukaryota</taxon>
        <taxon>Metazoa</taxon>
        <taxon>Ecdysozoa</taxon>
        <taxon>Arthropoda</taxon>
        <taxon>Chelicerata</taxon>
        <taxon>Arachnida</taxon>
        <taxon>Araneae</taxon>
        <taxon>Araneomorphae</taxon>
        <taxon>Entelegynae</taxon>
        <taxon>Araneoidea</taxon>
        <taxon>Araneidae</taxon>
        <taxon>Caerostris</taxon>
    </lineage>
</organism>
<dbReference type="Proteomes" id="UP001054837">
    <property type="component" value="Unassembled WGS sequence"/>
</dbReference>
<comment type="caution">
    <text evidence="1">The sequence shown here is derived from an EMBL/GenBank/DDBJ whole genome shotgun (WGS) entry which is preliminary data.</text>
</comment>
<dbReference type="GO" id="GO:0003964">
    <property type="term" value="F:RNA-directed DNA polymerase activity"/>
    <property type="evidence" value="ECO:0007669"/>
    <property type="project" value="UniProtKB-KW"/>
</dbReference>
<reference evidence="1 2" key="1">
    <citation type="submission" date="2021-06" db="EMBL/GenBank/DDBJ databases">
        <title>Caerostris darwini draft genome.</title>
        <authorList>
            <person name="Kono N."/>
            <person name="Arakawa K."/>
        </authorList>
    </citation>
    <scope>NUCLEOTIDE SEQUENCE [LARGE SCALE GENOMIC DNA]</scope>
</reference>
<keyword evidence="1" id="KW-0808">Transferase</keyword>
<keyword evidence="2" id="KW-1185">Reference proteome</keyword>
<sequence>MVQAFADDVVILFNAPATYHFTNMCIAPLKKVFNWLNQNDLQLNHDNSIFSIFAKKNYSHIPNIKIGTHKIKYQNQFKYLGLVMDKQLSWHPHLDYVTSKITKLMQKINRTTRVYWRLSPPVKKEIYKRVLEKIMFYGHEIWFNYKAKQVTKLNKLQRIGLLNVTKCYRTVSTDALQILAGIPPIEVTLRSLTKLYHLRHISTYY</sequence>
<protein>
    <submittedName>
        <fullName evidence="1">Reverse transcriptase domain-containing protein</fullName>
    </submittedName>
</protein>